<evidence type="ECO:0000313" key="2">
    <source>
        <dbReference type="Proteomes" id="UP001198461"/>
    </source>
</evidence>
<reference evidence="1" key="1">
    <citation type="submission" date="2023-08" db="EMBL/GenBank/DDBJ databases">
        <title>Mucin Metabolism Genes Underlie the Key Renovations of Bacteroides xylanisolvens Genomes in Captive Great Apes.</title>
        <authorList>
            <person name="Nishida A.H."/>
        </authorList>
    </citation>
    <scope>NUCLEOTIDE SEQUENCE</scope>
    <source>
        <strain evidence="1">P13.H9</strain>
    </source>
</reference>
<dbReference type="InterPro" id="IPR011050">
    <property type="entry name" value="Pectin_lyase_fold/virulence"/>
</dbReference>
<organism evidence="1 2">
    <name type="scientific">Bacteroides xylanisolvens</name>
    <dbReference type="NCBI Taxonomy" id="371601"/>
    <lineage>
        <taxon>Bacteria</taxon>
        <taxon>Pseudomonadati</taxon>
        <taxon>Bacteroidota</taxon>
        <taxon>Bacteroidia</taxon>
        <taxon>Bacteroidales</taxon>
        <taxon>Bacteroidaceae</taxon>
        <taxon>Bacteroides</taxon>
    </lineage>
</organism>
<accession>A0AAW4STN8</accession>
<dbReference type="SUPFAM" id="SSF51126">
    <property type="entry name" value="Pectin lyase-like"/>
    <property type="match status" value="1"/>
</dbReference>
<protein>
    <recommendedName>
        <fullName evidence="3">Right-handed parallel beta-helix repeat-containing protein</fullName>
    </recommendedName>
</protein>
<sequence length="433" mass="49184">MKKLIYLHLFVCVLFSCGTSESEVSDKKELDDILDMAPIEPDDIVLKPKDHFLNEYGIHEKAYSYVAGTEFFSDIREQSCWTETLSALKKEIIVPEEAKLISSVVDLMKLASGEIYYVKGDLIVPTLLVGNGENKHSKGITIPNNVTIYIEGSIYKEGLFMGDQDLDDGIEEENKWDYIFNLEKTKNVNIYGINHPKIYSKKRSVAFYMGGEAQNIHIEGFYVTDVWEAFSCQWGAKDITLLRNYIQNTGKRAIWMLGTENTFFAYNFIYLPGWDGFDFDAYNKDGNGYGNIVIGAGRWAGFVEEAAQNNYTVNSLCVMEPTLSTEKNWQMGFADNGTTQKIIDNSGKVTENNYFIKNVTVQPISYTQTTKRGGGNFFSKKNAEKGLTFFWGNIEKGCTHSTSGDSWYKAEWLDEIPEEGINKIKELKKRLDI</sequence>
<dbReference type="EMBL" id="JAIWYE010000012">
    <property type="protein sequence ID" value="MCA4703089.1"/>
    <property type="molecule type" value="Genomic_DNA"/>
</dbReference>
<name>A0AAW4STN8_9BACE</name>
<dbReference type="RefSeq" id="WP_225450628.1">
    <property type="nucleotide sequence ID" value="NZ_JAIWXB010000011.1"/>
</dbReference>
<dbReference type="AlphaFoldDB" id="A0AAW4STN8"/>
<gene>
    <name evidence="1" type="ORF">LD004_05605</name>
</gene>
<dbReference type="Gene3D" id="2.160.20.10">
    <property type="entry name" value="Single-stranded right-handed beta-helix, Pectin lyase-like"/>
    <property type="match status" value="1"/>
</dbReference>
<comment type="caution">
    <text evidence="1">The sequence shown here is derived from an EMBL/GenBank/DDBJ whole genome shotgun (WGS) entry which is preliminary data.</text>
</comment>
<evidence type="ECO:0008006" key="3">
    <source>
        <dbReference type="Google" id="ProtNLM"/>
    </source>
</evidence>
<evidence type="ECO:0000313" key="1">
    <source>
        <dbReference type="EMBL" id="MCA4703089.1"/>
    </source>
</evidence>
<dbReference type="Proteomes" id="UP001198461">
    <property type="component" value="Unassembled WGS sequence"/>
</dbReference>
<proteinExistence type="predicted"/>
<dbReference type="PROSITE" id="PS51257">
    <property type="entry name" value="PROKAR_LIPOPROTEIN"/>
    <property type="match status" value="1"/>
</dbReference>
<dbReference type="InterPro" id="IPR012334">
    <property type="entry name" value="Pectin_lyas_fold"/>
</dbReference>